<evidence type="ECO:0000313" key="7">
    <source>
        <dbReference type="Proteomes" id="UP000504611"/>
    </source>
</evidence>
<feature type="region of interest" description="Disordered" evidence="6">
    <location>
        <begin position="323"/>
        <end position="347"/>
    </location>
</feature>
<dbReference type="SMART" id="SM00320">
    <property type="entry name" value="WD40"/>
    <property type="match status" value="3"/>
</dbReference>
<feature type="compositionally biased region" description="Basic and acidic residues" evidence="6">
    <location>
        <begin position="234"/>
        <end position="258"/>
    </location>
</feature>
<feature type="region of interest" description="Disordered" evidence="6">
    <location>
        <begin position="234"/>
        <end position="273"/>
    </location>
</feature>
<gene>
    <name evidence="8" type="primary">LOC104956199</name>
</gene>
<feature type="compositionally biased region" description="Acidic residues" evidence="6">
    <location>
        <begin position="326"/>
        <end position="338"/>
    </location>
</feature>
<reference evidence="8" key="1">
    <citation type="submission" date="2025-08" db="UniProtKB">
        <authorList>
            <consortium name="RefSeq"/>
        </authorList>
    </citation>
    <scope>IDENTIFICATION</scope>
    <source>
        <tissue evidence="8">Muscle</tissue>
    </source>
</reference>
<organism evidence="7 8">
    <name type="scientific">Notothenia coriiceps</name>
    <name type="common">black rockcod</name>
    <dbReference type="NCBI Taxonomy" id="8208"/>
    <lineage>
        <taxon>Eukaryota</taxon>
        <taxon>Metazoa</taxon>
        <taxon>Chordata</taxon>
        <taxon>Craniata</taxon>
        <taxon>Vertebrata</taxon>
        <taxon>Euteleostomi</taxon>
        <taxon>Actinopterygii</taxon>
        <taxon>Neopterygii</taxon>
        <taxon>Teleostei</taxon>
        <taxon>Neoteleostei</taxon>
        <taxon>Acanthomorphata</taxon>
        <taxon>Eupercaria</taxon>
        <taxon>Perciformes</taxon>
        <taxon>Notothenioidei</taxon>
        <taxon>Nototheniidae</taxon>
        <taxon>Notothenia</taxon>
    </lineage>
</organism>
<dbReference type="AlphaFoldDB" id="A0A6I9P6M9"/>
<evidence type="ECO:0000256" key="4">
    <source>
        <dbReference type="ARBA" id="ARBA00040943"/>
    </source>
</evidence>
<dbReference type="InterPro" id="IPR036322">
    <property type="entry name" value="WD40_repeat_dom_sf"/>
</dbReference>
<keyword evidence="1 5" id="KW-0853">WD repeat</keyword>
<evidence type="ECO:0000256" key="2">
    <source>
        <dbReference type="ARBA" id="ARBA00022737"/>
    </source>
</evidence>
<dbReference type="Proteomes" id="UP000504611">
    <property type="component" value="Unplaced"/>
</dbReference>
<evidence type="ECO:0000313" key="8">
    <source>
        <dbReference type="RefSeq" id="XP_010781966.1"/>
    </source>
</evidence>
<comment type="similarity">
    <text evidence="3">Belongs to the WD repeat GAD-1 family.</text>
</comment>
<dbReference type="PANTHER" id="PTHR16017">
    <property type="entry name" value="GASTRULATION DEFECTIVE PROTEIN 1-RELATED"/>
    <property type="match status" value="1"/>
</dbReference>
<dbReference type="Gene3D" id="2.130.10.10">
    <property type="entry name" value="YVTN repeat-like/Quinoprotein amine dehydrogenase"/>
    <property type="match status" value="1"/>
</dbReference>
<keyword evidence="2" id="KW-0677">Repeat</keyword>
<dbReference type="PANTHER" id="PTHR16017:SF0">
    <property type="entry name" value="WD REPEAT-CONTAINING PROTEIN 70"/>
    <property type="match status" value="1"/>
</dbReference>
<proteinExistence type="inferred from homology"/>
<dbReference type="OrthoDB" id="8871329at2759"/>
<dbReference type="Pfam" id="PF00400">
    <property type="entry name" value="WD40"/>
    <property type="match status" value="3"/>
</dbReference>
<dbReference type="InterPro" id="IPR015943">
    <property type="entry name" value="WD40/YVTN_repeat-like_dom_sf"/>
</dbReference>
<dbReference type="GeneID" id="104956199"/>
<dbReference type="InterPro" id="IPR051858">
    <property type="entry name" value="WD_repeat_GAD-1"/>
</dbReference>
<evidence type="ECO:0000256" key="1">
    <source>
        <dbReference type="ARBA" id="ARBA00022574"/>
    </source>
</evidence>
<evidence type="ECO:0000256" key="3">
    <source>
        <dbReference type="ARBA" id="ARBA00038343"/>
    </source>
</evidence>
<dbReference type="KEGG" id="ncc:104956199"/>
<evidence type="ECO:0000256" key="6">
    <source>
        <dbReference type="SAM" id="MobiDB-lite"/>
    </source>
</evidence>
<feature type="repeat" description="WD" evidence="5">
    <location>
        <begin position="78"/>
        <end position="103"/>
    </location>
</feature>
<keyword evidence="7" id="KW-1185">Reference proteome</keyword>
<feature type="repeat" description="WD" evidence="5">
    <location>
        <begin position="22"/>
        <end position="54"/>
    </location>
</feature>
<protein>
    <recommendedName>
        <fullName evidence="4">WD repeat-containing protein 70</fullName>
    </recommendedName>
</protein>
<name>A0A6I9P6M9_9TELE</name>
<dbReference type="RefSeq" id="XP_010781966.1">
    <property type="nucleotide sequence ID" value="XM_010783664.1"/>
</dbReference>
<sequence>TVRTWDVSSEKKHKSVFKPRTFQGKKVIPTSCTYSRDGKLIAAGCQDGTIQIWDRNLSVHTKFHCKQAHIPGSDTSCIAFSYDGVTLASRGGDDTLKVWDIRNFKKPVNVATGLTNYFSMTDCCFSPDDKLLVTGTSVKKDEGNGKLVFYERASFQKVYEIEVPKTVMSCTMLFSEAFVTNGPSFILAEQSGLKSEREAFTVFFLVHLTQFPKQLDYPCLPCVSPAHALPMFREARQRSTRKQLEKDRLDPKKSHKPEPPVSGPGRGGRVAAHGGTLSSFIVKNIALDKTDDSNPRQAILRHAQEASDNPYWVAPAYTLTQPEPMFAEESEEDEEAEKEPEWKKRKI</sequence>
<dbReference type="InterPro" id="IPR001680">
    <property type="entry name" value="WD40_rpt"/>
</dbReference>
<dbReference type="GO" id="GO:0005634">
    <property type="term" value="C:nucleus"/>
    <property type="evidence" value="ECO:0007669"/>
    <property type="project" value="TreeGrafter"/>
</dbReference>
<dbReference type="GO" id="GO:0035861">
    <property type="term" value="C:site of double-strand break"/>
    <property type="evidence" value="ECO:0007669"/>
    <property type="project" value="TreeGrafter"/>
</dbReference>
<feature type="non-terminal residue" evidence="8">
    <location>
        <position position="1"/>
    </location>
</feature>
<dbReference type="PROSITE" id="PS50082">
    <property type="entry name" value="WD_REPEATS_2"/>
    <property type="match status" value="2"/>
</dbReference>
<dbReference type="SUPFAM" id="SSF50978">
    <property type="entry name" value="WD40 repeat-like"/>
    <property type="match status" value="1"/>
</dbReference>
<accession>A0A6I9P6M9</accession>
<evidence type="ECO:0000256" key="5">
    <source>
        <dbReference type="PROSITE-ProRule" id="PRU00221"/>
    </source>
</evidence>